<evidence type="ECO:0000313" key="4">
    <source>
        <dbReference type="Proteomes" id="UP000027138"/>
    </source>
</evidence>
<feature type="compositionally biased region" description="Acidic residues" evidence="1">
    <location>
        <begin position="52"/>
        <end position="61"/>
    </location>
</feature>
<name>A0A067KDX5_JATCU</name>
<dbReference type="SUPFAM" id="SSF51197">
    <property type="entry name" value="Clavaminate synthase-like"/>
    <property type="match status" value="1"/>
</dbReference>
<organism evidence="3 4">
    <name type="scientific">Jatropha curcas</name>
    <name type="common">Barbados nut</name>
    <dbReference type="NCBI Taxonomy" id="180498"/>
    <lineage>
        <taxon>Eukaryota</taxon>
        <taxon>Viridiplantae</taxon>
        <taxon>Streptophyta</taxon>
        <taxon>Embryophyta</taxon>
        <taxon>Tracheophyta</taxon>
        <taxon>Spermatophyta</taxon>
        <taxon>Magnoliopsida</taxon>
        <taxon>eudicotyledons</taxon>
        <taxon>Gunneridae</taxon>
        <taxon>Pentapetalae</taxon>
        <taxon>rosids</taxon>
        <taxon>fabids</taxon>
        <taxon>Malpighiales</taxon>
        <taxon>Euphorbiaceae</taxon>
        <taxon>Crotonoideae</taxon>
        <taxon>Jatropheae</taxon>
        <taxon>Jatropha</taxon>
    </lineage>
</organism>
<dbReference type="AlphaFoldDB" id="A0A067KDX5"/>
<dbReference type="InterPro" id="IPR027443">
    <property type="entry name" value="IPNS-like_sf"/>
</dbReference>
<evidence type="ECO:0000313" key="3">
    <source>
        <dbReference type="EMBL" id="KDP30059.1"/>
    </source>
</evidence>
<keyword evidence="4" id="KW-1185">Reference proteome</keyword>
<gene>
    <name evidence="3" type="ORF">JCGZ_18384</name>
</gene>
<evidence type="ECO:0000259" key="2">
    <source>
        <dbReference type="Pfam" id="PF03171"/>
    </source>
</evidence>
<evidence type="ECO:0000256" key="1">
    <source>
        <dbReference type="SAM" id="MobiDB-lite"/>
    </source>
</evidence>
<dbReference type="Proteomes" id="UP000027138">
    <property type="component" value="Unassembled WGS sequence"/>
</dbReference>
<sequence length="108" mass="11661">MGYLDIQIPMPLQLLQELRVAGLQVLKDDNWLAFIPHPNAFVLNIDDQLQSSDDEEAEDVGDTNMEGNNSKPFPGFGTSSGGVTSKADPSFQGASNLSNDEVLAHPMS</sequence>
<dbReference type="InterPro" id="IPR044861">
    <property type="entry name" value="IPNS-like_FE2OG_OXY"/>
</dbReference>
<dbReference type="OrthoDB" id="288590at2759"/>
<feature type="region of interest" description="Disordered" evidence="1">
    <location>
        <begin position="46"/>
        <end position="108"/>
    </location>
</feature>
<dbReference type="EMBL" id="KK914714">
    <property type="protein sequence ID" value="KDP30059.1"/>
    <property type="molecule type" value="Genomic_DNA"/>
</dbReference>
<proteinExistence type="predicted"/>
<protein>
    <recommendedName>
        <fullName evidence="2">Isopenicillin N synthase-like Fe(2+) 2OG dioxygenase domain-containing protein</fullName>
    </recommendedName>
</protein>
<reference evidence="3 4" key="1">
    <citation type="journal article" date="2014" name="PLoS ONE">
        <title>Global Analysis of Gene Expression Profiles in Physic Nut (Jatropha curcas L.) Seedlings Exposed to Salt Stress.</title>
        <authorList>
            <person name="Zhang L."/>
            <person name="Zhang C."/>
            <person name="Wu P."/>
            <person name="Chen Y."/>
            <person name="Li M."/>
            <person name="Jiang H."/>
            <person name="Wu G."/>
        </authorList>
    </citation>
    <scope>NUCLEOTIDE SEQUENCE [LARGE SCALE GENOMIC DNA]</scope>
    <source>
        <strain evidence="4">cv. GZQX0401</strain>
        <tissue evidence="3">Young leaves</tissue>
    </source>
</reference>
<dbReference type="Gene3D" id="2.60.120.330">
    <property type="entry name" value="B-lactam Antibiotic, Isopenicillin N Synthase, Chain"/>
    <property type="match status" value="1"/>
</dbReference>
<feature type="domain" description="Isopenicillin N synthase-like Fe(2+) 2OG dioxygenase" evidence="2">
    <location>
        <begin position="15"/>
        <end position="50"/>
    </location>
</feature>
<accession>A0A067KDX5</accession>
<dbReference type="Pfam" id="PF03171">
    <property type="entry name" value="2OG-FeII_Oxy"/>
    <property type="match status" value="1"/>
</dbReference>